<organism evidence="1 2">
    <name type="scientific">Zarea fungicola</name>
    <dbReference type="NCBI Taxonomy" id="93591"/>
    <lineage>
        <taxon>Eukaryota</taxon>
        <taxon>Fungi</taxon>
        <taxon>Dikarya</taxon>
        <taxon>Ascomycota</taxon>
        <taxon>Pezizomycotina</taxon>
        <taxon>Sordariomycetes</taxon>
        <taxon>Hypocreomycetidae</taxon>
        <taxon>Hypocreales</taxon>
        <taxon>Cordycipitaceae</taxon>
        <taxon>Zarea</taxon>
    </lineage>
</organism>
<dbReference type="Proteomes" id="UP001143910">
    <property type="component" value="Unassembled WGS sequence"/>
</dbReference>
<gene>
    <name evidence="1" type="ORF">NQ176_g886</name>
</gene>
<evidence type="ECO:0000313" key="1">
    <source>
        <dbReference type="EMBL" id="KAJ2983174.1"/>
    </source>
</evidence>
<keyword evidence="2" id="KW-1185">Reference proteome</keyword>
<evidence type="ECO:0000313" key="2">
    <source>
        <dbReference type="Proteomes" id="UP001143910"/>
    </source>
</evidence>
<comment type="caution">
    <text evidence="1">The sequence shown here is derived from an EMBL/GenBank/DDBJ whole genome shotgun (WGS) entry which is preliminary data.</text>
</comment>
<dbReference type="EMBL" id="JANJQO010000041">
    <property type="protein sequence ID" value="KAJ2983174.1"/>
    <property type="molecule type" value="Genomic_DNA"/>
</dbReference>
<sequence length="328" mass="36405">MYKLLNVSSFKDTKIIEKLFKFPPGPSFSSRMVHDGTVYSPECNCIYFAELHPPKPGFSTDAMPWIWRVNLNGTIPITEKVYPEPQLTVPNGAYYHKGSVYWAQEGNYTVPGGIVRMDPQTLQTELVLNNFLGHRFNSPNDVVITREGVAFFSDGYYGFDNFNDTLKPELANGIWRWDMNSGDVRMVAGAGTGIWINPNGVALNEAEDKLYVTARGKTSADADGQRTVYQFDIASSTSPGPRLLNGMPLAYADAGFPDGIKLDKDGRLYGGVTGGVDIWNNQGELLGKIKIDNGDVAVNMQWVGNWLYIAARDNLYRVRLASKGTQTY</sequence>
<accession>A0ACC1NVT5</accession>
<proteinExistence type="predicted"/>
<reference evidence="1" key="1">
    <citation type="submission" date="2022-08" db="EMBL/GenBank/DDBJ databases">
        <title>Genome Sequence of Lecanicillium fungicola.</title>
        <authorList>
            <person name="Buettner E."/>
        </authorList>
    </citation>
    <scope>NUCLEOTIDE SEQUENCE</scope>
    <source>
        <strain evidence="1">Babe33</strain>
    </source>
</reference>
<protein>
    <submittedName>
        <fullName evidence="1">Uncharacterized protein</fullName>
    </submittedName>
</protein>
<name>A0ACC1NVT5_9HYPO</name>